<gene>
    <name evidence="2" type="ORF">BLA60_15430</name>
</gene>
<keyword evidence="1" id="KW-0472">Membrane</keyword>
<reference evidence="2 3" key="1">
    <citation type="submission" date="2016-12" db="EMBL/GenBank/DDBJ databases">
        <title>The draft genome sequence of Actinophytocola xinjiangensis.</title>
        <authorList>
            <person name="Wang W."/>
            <person name="Yuan L."/>
        </authorList>
    </citation>
    <scope>NUCLEOTIDE SEQUENCE [LARGE SCALE GENOMIC DNA]</scope>
    <source>
        <strain evidence="2 3">CGMCC 4.4663</strain>
    </source>
</reference>
<organism evidence="2 3">
    <name type="scientific">Actinophytocola xinjiangensis</name>
    <dbReference type="NCBI Taxonomy" id="485602"/>
    <lineage>
        <taxon>Bacteria</taxon>
        <taxon>Bacillati</taxon>
        <taxon>Actinomycetota</taxon>
        <taxon>Actinomycetes</taxon>
        <taxon>Pseudonocardiales</taxon>
        <taxon>Pseudonocardiaceae</taxon>
    </lineage>
</organism>
<dbReference type="AlphaFoldDB" id="A0A7Z0WLY7"/>
<feature type="transmembrane region" description="Helical" evidence="1">
    <location>
        <begin position="20"/>
        <end position="45"/>
    </location>
</feature>
<proteinExistence type="predicted"/>
<dbReference type="EMBL" id="MSIF01000006">
    <property type="protein sequence ID" value="OLF10570.1"/>
    <property type="molecule type" value="Genomic_DNA"/>
</dbReference>
<evidence type="ECO:0000313" key="2">
    <source>
        <dbReference type="EMBL" id="OLF10570.1"/>
    </source>
</evidence>
<accession>A0A7Z0WLY7</accession>
<keyword evidence="1" id="KW-1133">Transmembrane helix</keyword>
<evidence type="ECO:0000313" key="3">
    <source>
        <dbReference type="Proteomes" id="UP000185696"/>
    </source>
</evidence>
<sequence>MCAGPLLGAVLNSPLGGNALHGGIVLLVLAAGTALPLFPLAFLWAHLPVVRRLEQLSTFVDQVVSDEC</sequence>
<protein>
    <submittedName>
        <fullName evidence="2">Uncharacterized protein</fullName>
    </submittedName>
</protein>
<keyword evidence="1" id="KW-0812">Transmembrane</keyword>
<dbReference type="Proteomes" id="UP000185696">
    <property type="component" value="Unassembled WGS sequence"/>
</dbReference>
<comment type="caution">
    <text evidence="2">The sequence shown here is derived from an EMBL/GenBank/DDBJ whole genome shotgun (WGS) entry which is preliminary data.</text>
</comment>
<name>A0A7Z0WLY7_9PSEU</name>
<evidence type="ECO:0000256" key="1">
    <source>
        <dbReference type="SAM" id="Phobius"/>
    </source>
</evidence>
<keyword evidence="3" id="KW-1185">Reference proteome</keyword>